<feature type="region of interest" description="Disordered" evidence="1">
    <location>
        <begin position="869"/>
        <end position="888"/>
    </location>
</feature>
<proteinExistence type="predicted"/>
<name>A0AB34FD10_9HYPO</name>
<feature type="transmembrane region" description="Helical" evidence="2">
    <location>
        <begin position="467"/>
        <end position="491"/>
    </location>
</feature>
<feature type="region of interest" description="Disordered" evidence="1">
    <location>
        <begin position="27"/>
        <end position="74"/>
    </location>
</feature>
<feature type="region of interest" description="Disordered" evidence="1">
    <location>
        <begin position="281"/>
        <end position="335"/>
    </location>
</feature>
<keyword evidence="2" id="KW-0812">Transmembrane</keyword>
<evidence type="ECO:0000313" key="4">
    <source>
        <dbReference type="EMBL" id="KAJ6436275.1"/>
    </source>
</evidence>
<feature type="chain" id="PRO_5044248234" evidence="3">
    <location>
        <begin position="20"/>
        <end position="904"/>
    </location>
</feature>
<keyword evidence="2" id="KW-1133">Transmembrane helix</keyword>
<protein>
    <submittedName>
        <fullName evidence="4">Pol-like protein</fullName>
    </submittedName>
</protein>
<evidence type="ECO:0000313" key="5">
    <source>
        <dbReference type="Proteomes" id="UP001163105"/>
    </source>
</evidence>
<dbReference type="Proteomes" id="UP001163105">
    <property type="component" value="Unassembled WGS sequence"/>
</dbReference>
<feature type="compositionally biased region" description="Gly residues" evidence="1">
    <location>
        <begin position="43"/>
        <end position="63"/>
    </location>
</feature>
<feature type="compositionally biased region" description="Gly residues" evidence="1">
    <location>
        <begin position="281"/>
        <end position="308"/>
    </location>
</feature>
<comment type="caution">
    <text evidence="4">The sequence shown here is derived from an EMBL/GenBank/DDBJ whole genome shotgun (WGS) entry which is preliminary data.</text>
</comment>
<dbReference type="PANTHER" id="PTHR34587">
    <property type="entry name" value="VWFA DOMAIN-CONTAINING PROTEIN"/>
    <property type="match status" value="1"/>
</dbReference>
<dbReference type="PANTHER" id="PTHR34587:SF2">
    <property type="entry name" value="G-PROTEIN COUPLED RECEPTORS FAMILY 1 PROFILE DOMAIN-CONTAINING PROTEIN"/>
    <property type="match status" value="1"/>
</dbReference>
<dbReference type="InterPro" id="IPR053216">
    <property type="entry name" value="Appressorial_penetr-assoc"/>
</dbReference>
<reference evidence="4" key="1">
    <citation type="submission" date="2023-01" db="EMBL/GenBank/DDBJ databases">
        <title>The growth and conidiation of Purpureocillium lavendulum are regulated by nitrogen source and histone H3K14 acetylation.</title>
        <authorList>
            <person name="Tang P."/>
            <person name="Han J."/>
            <person name="Zhang C."/>
            <person name="Tang P."/>
            <person name="Qi F."/>
            <person name="Zhang K."/>
            <person name="Liang L."/>
        </authorList>
    </citation>
    <scope>NUCLEOTIDE SEQUENCE</scope>
    <source>
        <strain evidence="4">YMF1.00683</strain>
    </source>
</reference>
<feature type="transmembrane region" description="Helical" evidence="2">
    <location>
        <begin position="497"/>
        <end position="517"/>
    </location>
</feature>
<keyword evidence="5" id="KW-1185">Reference proteome</keyword>
<feature type="transmembrane region" description="Helical" evidence="2">
    <location>
        <begin position="407"/>
        <end position="429"/>
    </location>
</feature>
<keyword evidence="2" id="KW-0472">Membrane</keyword>
<evidence type="ECO:0000256" key="3">
    <source>
        <dbReference type="SAM" id="SignalP"/>
    </source>
</evidence>
<evidence type="ECO:0000256" key="1">
    <source>
        <dbReference type="SAM" id="MobiDB-lite"/>
    </source>
</evidence>
<feature type="compositionally biased region" description="Polar residues" evidence="1">
    <location>
        <begin position="709"/>
        <end position="724"/>
    </location>
</feature>
<feature type="transmembrane region" description="Helical" evidence="2">
    <location>
        <begin position="435"/>
        <end position="455"/>
    </location>
</feature>
<keyword evidence="3" id="KW-0732">Signal</keyword>
<sequence length="904" mass="98560">MHIKTVVAALMGLSAVVEATELHHRSLYSSTVRRPQNNRGDRNGGQQGGKRNGGNNGQNGGNNGDKDDAGGALSPNLIQTASAEDGNNPGADGQAASETDNNNFINFCQGQTVTNGQQILTGSCNGIPMGRIPSINNIVSSVFVNPKDGDNLPANQDFKIQVHMLNFKGGTFTNATSTYYSAPQDLDGQGRVIGHTHVTVQDTGRTLNPQRPLDPTQFAFFKGINDDGNGQGLLAADVVGGLPAGNYRACSMSSAANHQPVLMPVARRGAQDDCVRFTVGGNGGNNGGGQSRGGQLGGGRQGGQGTGDNGPKAGVPSRNGTEADTGNQTRGGGRGTTMSLILSTCVSVYSAILREIESGYTPFWEQTYLYPNGFTMDSSIGSIYWIVLFLAQFGHLGQFFSDNEAYAYFAASTAAHFVASNALHAAFVLLFCRSFFYSAEVILILNFVNLSALYFRQGPHARPVQHLPSSAHLAWTFVSIYWNLAIALVHHGVDAKIFGLVFIWSPLFYGLFAFIAYKVKALDELQAQISADGSGRDPNYVSCGPDCGDGNRIPLPPYDSDPTPTRVLLPYYADQSRRSTMDATAPSQILKQIETISAAITRASQNLNSIHSPTTEYERNWTAIQTKLDNAWERGLRCGSLAERSEVQKELVTLAHTQEALKAQHEADLETANSRYETRLKSVLPRFCEELVVRLEIWRTQALRTNAQVKVSKQRRPSVTSVASPSRRHTRQHDGSPRRETLDVITPGEVYLAYWGMSKALLAVLLLPTEGLDKVGVHNETIETLGLLRELPSCYDYDPSSGILNWRQGYRDGEALVPDREYPVMYFDGKAFPTRSKVGWVAAKDLLDFDLKAIGRTIPNYKHVRKYLETRDQGRPQGPNTNPKAPLAYMHHQIARRTSNILPQ</sequence>
<accession>A0AB34FD10</accession>
<feature type="region of interest" description="Disordered" evidence="1">
    <location>
        <begin position="709"/>
        <end position="740"/>
    </location>
</feature>
<evidence type="ECO:0000256" key="2">
    <source>
        <dbReference type="SAM" id="Phobius"/>
    </source>
</evidence>
<dbReference type="EMBL" id="JAQHRD010000025">
    <property type="protein sequence ID" value="KAJ6436275.1"/>
    <property type="molecule type" value="Genomic_DNA"/>
</dbReference>
<organism evidence="4 5">
    <name type="scientific">Purpureocillium lavendulum</name>
    <dbReference type="NCBI Taxonomy" id="1247861"/>
    <lineage>
        <taxon>Eukaryota</taxon>
        <taxon>Fungi</taxon>
        <taxon>Dikarya</taxon>
        <taxon>Ascomycota</taxon>
        <taxon>Pezizomycotina</taxon>
        <taxon>Sordariomycetes</taxon>
        <taxon>Hypocreomycetidae</taxon>
        <taxon>Hypocreales</taxon>
        <taxon>Ophiocordycipitaceae</taxon>
        <taxon>Purpureocillium</taxon>
    </lineage>
</organism>
<dbReference type="AlphaFoldDB" id="A0AB34FD10"/>
<gene>
    <name evidence="4" type="ORF">O9K51_11183</name>
</gene>
<feature type="signal peptide" evidence="3">
    <location>
        <begin position="1"/>
        <end position="19"/>
    </location>
</feature>